<protein>
    <submittedName>
        <fullName evidence="1">Uncharacterized protein</fullName>
    </submittedName>
</protein>
<accession>A0A2P2Q144</accession>
<evidence type="ECO:0000313" key="1">
    <source>
        <dbReference type="EMBL" id="MBX60711.1"/>
    </source>
</evidence>
<proteinExistence type="predicted"/>
<dbReference type="EMBL" id="GGEC01080227">
    <property type="protein sequence ID" value="MBX60711.1"/>
    <property type="molecule type" value="Transcribed_RNA"/>
</dbReference>
<dbReference type="AlphaFoldDB" id="A0A2P2Q144"/>
<name>A0A2P2Q144_RHIMU</name>
<organism evidence="1">
    <name type="scientific">Rhizophora mucronata</name>
    <name type="common">Asiatic mangrove</name>
    <dbReference type="NCBI Taxonomy" id="61149"/>
    <lineage>
        <taxon>Eukaryota</taxon>
        <taxon>Viridiplantae</taxon>
        <taxon>Streptophyta</taxon>
        <taxon>Embryophyta</taxon>
        <taxon>Tracheophyta</taxon>
        <taxon>Spermatophyta</taxon>
        <taxon>Magnoliopsida</taxon>
        <taxon>eudicotyledons</taxon>
        <taxon>Gunneridae</taxon>
        <taxon>Pentapetalae</taxon>
        <taxon>rosids</taxon>
        <taxon>fabids</taxon>
        <taxon>Malpighiales</taxon>
        <taxon>Rhizophoraceae</taxon>
        <taxon>Rhizophora</taxon>
    </lineage>
</organism>
<sequence length="24" mass="2912">MLKFENLRDELSVTARIIYCDRLL</sequence>
<reference evidence="1" key="1">
    <citation type="submission" date="2018-02" db="EMBL/GenBank/DDBJ databases">
        <title>Rhizophora mucronata_Transcriptome.</title>
        <authorList>
            <person name="Meera S.P."/>
            <person name="Sreeshan A."/>
            <person name="Augustine A."/>
        </authorList>
    </citation>
    <scope>NUCLEOTIDE SEQUENCE</scope>
    <source>
        <tissue evidence="1">Leaf</tissue>
    </source>
</reference>